<accession>A0AAE0N8Z2</accession>
<evidence type="ECO:0000313" key="1">
    <source>
        <dbReference type="EMBL" id="KAK3375207.1"/>
    </source>
</evidence>
<dbReference type="Proteomes" id="UP001285441">
    <property type="component" value="Unassembled WGS sequence"/>
</dbReference>
<evidence type="ECO:0000313" key="2">
    <source>
        <dbReference type="Proteomes" id="UP001285441"/>
    </source>
</evidence>
<name>A0AAE0N8Z2_9PEZI</name>
<protein>
    <submittedName>
        <fullName evidence="1">Uncharacterized protein</fullName>
    </submittedName>
</protein>
<comment type="caution">
    <text evidence="1">The sequence shown here is derived from an EMBL/GenBank/DDBJ whole genome shotgun (WGS) entry which is preliminary data.</text>
</comment>
<reference evidence="1" key="2">
    <citation type="submission" date="2023-06" db="EMBL/GenBank/DDBJ databases">
        <authorList>
            <consortium name="Lawrence Berkeley National Laboratory"/>
            <person name="Haridas S."/>
            <person name="Hensen N."/>
            <person name="Bonometti L."/>
            <person name="Westerberg I."/>
            <person name="Brannstrom I.O."/>
            <person name="Guillou S."/>
            <person name="Cros-Aarteil S."/>
            <person name="Calhoun S."/>
            <person name="Kuo A."/>
            <person name="Mondo S."/>
            <person name="Pangilinan J."/>
            <person name="Riley R."/>
            <person name="LaButti K."/>
            <person name="Andreopoulos B."/>
            <person name="Lipzen A."/>
            <person name="Chen C."/>
            <person name="Yanf M."/>
            <person name="Daum C."/>
            <person name="Ng V."/>
            <person name="Clum A."/>
            <person name="Steindorff A."/>
            <person name="Ohm R."/>
            <person name="Martin F."/>
            <person name="Silar P."/>
            <person name="Natvig D."/>
            <person name="Lalanne C."/>
            <person name="Gautier V."/>
            <person name="Ament-velasquez S.L."/>
            <person name="Kruys A."/>
            <person name="Hutchinson M.I."/>
            <person name="Powell A.J."/>
            <person name="Barry K."/>
            <person name="Miller A.N."/>
            <person name="Grigoriev I.V."/>
            <person name="Debuchy R."/>
            <person name="Gladieux P."/>
            <person name="Thoren M.H."/>
            <person name="Johannesson H."/>
        </authorList>
    </citation>
    <scope>NUCLEOTIDE SEQUENCE</scope>
    <source>
        <strain evidence="1">CBS 232.78</strain>
    </source>
</reference>
<proteinExistence type="predicted"/>
<sequence>MVEKNMNMEQVRGIVSNDRALASLITALRRQQTNLPSAALHADYVSKSTSVVAEFCDPSNYNTTTPQAHLLYVTYKWIVASDIGWSTKAQTIILDDVHAQTVDQEIACFKLSRPGTLPPCTKIIMISAYLDTQDGASVAQTVSQLTKEPSSTPPSAVYLGSDRPNDFIAVKDYSGWVTSQIKRKSETAKPFRALVFALSASALESLRTGLEELAPMNETPVLDQDMGKSVLSAVVLPKDQLRFLSNHGCDRLASCQVFYAFKQEWHDAVKATARPFFLDGDCLDYILKAVHVKPNSMPFENTSTHLADRTDLRLFASNEMTMWAITQLGHLGLIKLRRIIGKQGYILTETGNAVVAYLNNTSLDLKSSLLIAVGTQEPPSPIQRTLLKLAVLGSLSGPILQPADDPSKPHLTAQERKQYKSIVRGGISAPFQSAYIGDLWSQMHFWLRYRQSQPPAQINWRNVTTTLGAGELEDQVEQLSAAHMSMVLQSLSMSDIIRDVGNNEDTASEFIMSSQSSRLKAYLFNIVLVHEEMLSEGSHNTILMGLDVYSTRRVRLDPKSIISRQILSEQLDQEDSEVLFLSYTSMHRLEDGSGYEVSGLFHIDKYVIAQVFNHLASEGAPITTVIGNILSKAPLSE</sequence>
<keyword evidence="2" id="KW-1185">Reference proteome</keyword>
<reference evidence="1" key="1">
    <citation type="journal article" date="2023" name="Mol. Phylogenet. Evol.">
        <title>Genome-scale phylogeny and comparative genomics of the fungal order Sordariales.</title>
        <authorList>
            <person name="Hensen N."/>
            <person name="Bonometti L."/>
            <person name="Westerberg I."/>
            <person name="Brannstrom I.O."/>
            <person name="Guillou S."/>
            <person name="Cros-Aarteil S."/>
            <person name="Calhoun S."/>
            <person name="Haridas S."/>
            <person name="Kuo A."/>
            <person name="Mondo S."/>
            <person name="Pangilinan J."/>
            <person name="Riley R."/>
            <person name="LaButti K."/>
            <person name="Andreopoulos B."/>
            <person name="Lipzen A."/>
            <person name="Chen C."/>
            <person name="Yan M."/>
            <person name="Daum C."/>
            <person name="Ng V."/>
            <person name="Clum A."/>
            <person name="Steindorff A."/>
            <person name="Ohm R.A."/>
            <person name="Martin F."/>
            <person name="Silar P."/>
            <person name="Natvig D.O."/>
            <person name="Lalanne C."/>
            <person name="Gautier V."/>
            <person name="Ament-Velasquez S.L."/>
            <person name="Kruys A."/>
            <person name="Hutchinson M.I."/>
            <person name="Powell A.J."/>
            <person name="Barry K."/>
            <person name="Miller A.N."/>
            <person name="Grigoriev I.V."/>
            <person name="Debuchy R."/>
            <person name="Gladieux P."/>
            <person name="Hiltunen Thoren M."/>
            <person name="Johannesson H."/>
        </authorList>
    </citation>
    <scope>NUCLEOTIDE SEQUENCE</scope>
    <source>
        <strain evidence="1">CBS 232.78</strain>
    </source>
</reference>
<dbReference type="EMBL" id="JAULSW010000007">
    <property type="protein sequence ID" value="KAK3375207.1"/>
    <property type="molecule type" value="Genomic_DNA"/>
</dbReference>
<gene>
    <name evidence="1" type="ORF">B0H63DRAFT_513184</name>
</gene>
<dbReference type="AlphaFoldDB" id="A0AAE0N8Z2"/>
<organism evidence="1 2">
    <name type="scientific">Podospora didyma</name>
    <dbReference type="NCBI Taxonomy" id="330526"/>
    <lineage>
        <taxon>Eukaryota</taxon>
        <taxon>Fungi</taxon>
        <taxon>Dikarya</taxon>
        <taxon>Ascomycota</taxon>
        <taxon>Pezizomycotina</taxon>
        <taxon>Sordariomycetes</taxon>
        <taxon>Sordariomycetidae</taxon>
        <taxon>Sordariales</taxon>
        <taxon>Podosporaceae</taxon>
        <taxon>Podospora</taxon>
    </lineage>
</organism>